<dbReference type="Proteomes" id="UP001530293">
    <property type="component" value="Unassembled WGS sequence"/>
</dbReference>
<feature type="compositionally biased region" description="Polar residues" evidence="5">
    <location>
        <begin position="210"/>
        <end position="219"/>
    </location>
</feature>
<dbReference type="PANTHER" id="PTHR20842:SF0">
    <property type="entry name" value="ALPHA-ASPARTYL DIPEPTIDASE"/>
    <property type="match status" value="1"/>
</dbReference>
<accession>A0ABD3M940</accession>
<dbReference type="AlphaFoldDB" id="A0ABD3M940"/>
<dbReference type="InterPro" id="IPR029062">
    <property type="entry name" value="Class_I_gatase-like"/>
</dbReference>
<dbReference type="GO" id="GO:0008236">
    <property type="term" value="F:serine-type peptidase activity"/>
    <property type="evidence" value="ECO:0007669"/>
    <property type="project" value="UniProtKB-KW"/>
</dbReference>
<gene>
    <name evidence="7" type="ORF">ACHAWU_001449</name>
</gene>
<comment type="caution">
    <text evidence="7">The sequence shown here is derived from an EMBL/GenBank/DDBJ whole genome shotgun (WGS) entry which is preliminary data.</text>
</comment>
<evidence type="ECO:0000256" key="3">
    <source>
        <dbReference type="ARBA" id="ARBA00022801"/>
    </source>
</evidence>
<feature type="region of interest" description="Disordered" evidence="5">
    <location>
        <begin position="210"/>
        <end position="230"/>
    </location>
</feature>
<dbReference type="Gene3D" id="3.40.50.880">
    <property type="match status" value="1"/>
</dbReference>
<keyword evidence="4" id="KW-0720">Serine protease</keyword>
<dbReference type="GO" id="GO:0006508">
    <property type="term" value="P:proteolysis"/>
    <property type="evidence" value="ECO:0007669"/>
    <property type="project" value="UniProtKB-KW"/>
</dbReference>
<keyword evidence="3" id="KW-0378">Hydrolase</keyword>
<organism evidence="7 8">
    <name type="scientific">Discostella pseudostelligera</name>
    <dbReference type="NCBI Taxonomy" id="259834"/>
    <lineage>
        <taxon>Eukaryota</taxon>
        <taxon>Sar</taxon>
        <taxon>Stramenopiles</taxon>
        <taxon>Ochrophyta</taxon>
        <taxon>Bacillariophyta</taxon>
        <taxon>Coscinodiscophyceae</taxon>
        <taxon>Thalassiosirophycidae</taxon>
        <taxon>Stephanodiscales</taxon>
        <taxon>Stephanodiscaceae</taxon>
        <taxon>Discostella</taxon>
    </lineage>
</organism>
<reference evidence="7 8" key="1">
    <citation type="submission" date="2024-10" db="EMBL/GenBank/DDBJ databases">
        <title>Updated reference genomes for cyclostephanoid diatoms.</title>
        <authorList>
            <person name="Roberts W.R."/>
            <person name="Alverson A.J."/>
        </authorList>
    </citation>
    <scope>NUCLEOTIDE SEQUENCE [LARGE SCALE GENOMIC DNA]</scope>
    <source>
        <strain evidence="7 8">AJA232-27</strain>
    </source>
</reference>
<dbReference type="InterPro" id="IPR005320">
    <property type="entry name" value="Peptidase_S51"/>
</dbReference>
<sequence length="428" mass="47751">MKLLMMLSLWLWAPTISCTLSLSRPQVFVSAFSSLPRSVSSTRRDTFVPSRTTVDDTSTADTITTDDALPILLDDDDGRSSSCWATYALLFSSLSDGILPNDDAKSFLRHSLVNSLLREHIVHKEGLLESSVKFSPCNGPNTDTLRKMERFDLLLERGRELFPSDVTAASYDNESIDAWSDETLGQLQSDRMNELHLRVLYIPTAMYALNPQSKNTPGKQRQRARADGKQRRDQLLNLLKDLFPQQVNLLAVTLDLDDGSLKQPYGSENKSLFPENDIASFSTWHPHLIYVEGGNTFWLQHCIDKGGYAKLIKGACTGNGSAVYCGKSAGAIVAGKCVATATWKEWDDPSIVPEKQSYSHWLNCQGMEFVGQHSFFPHMSDAWSETVHERVERHNLVGSNSVYCLREQDACCVMGERQLAFLTPGPEG</sequence>
<evidence type="ECO:0000256" key="6">
    <source>
        <dbReference type="SAM" id="SignalP"/>
    </source>
</evidence>
<evidence type="ECO:0000256" key="1">
    <source>
        <dbReference type="ARBA" id="ARBA00006534"/>
    </source>
</evidence>
<dbReference type="PANTHER" id="PTHR20842">
    <property type="entry name" value="PROTEASE S51 ALPHA-ASPARTYL DIPEPTIDASE"/>
    <property type="match status" value="1"/>
</dbReference>
<protein>
    <submittedName>
        <fullName evidence="7">Uncharacterized protein</fullName>
    </submittedName>
</protein>
<evidence type="ECO:0000256" key="5">
    <source>
        <dbReference type="SAM" id="MobiDB-lite"/>
    </source>
</evidence>
<evidence type="ECO:0000313" key="8">
    <source>
        <dbReference type="Proteomes" id="UP001530293"/>
    </source>
</evidence>
<feature type="signal peptide" evidence="6">
    <location>
        <begin position="1"/>
        <end position="17"/>
    </location>
</feature>
<evidence type="ECO:0000256" key="4">
    <source>
        <dbReference type="ARBA" id="ARBA00022825"/>
    </source>
</evidence>
<comment type="similarity">
    <text evidence="1">Belongs to the peptidase S51 family.</text>
</comment>
<dbReference type="EMBL" id="JALLBG020000226">
    <property type="protein sequence ID" value="KAL3758722.1"/>
    <property type="molecule type" value="Genomic_DNA"/>
</dbReference>
<keyword evidence="8" id="KW-1185">Reference proteome</keyword>
<feature type="chain" id="PRO_5044804568" evidence="6">
    <location>
        <begin position="18"/>
        <end position="428"/>
    </location>
</feature>
<evidence type="ECO:0000256" key="2">
    <source>
        <dbReference type="ARBA" id="ARBA00022670"/>
    </source>
</evidence>
<evidence type="ECO:0000313" key="7">
    <source>
        <dbReference type="EMBL" id="KAL3758722.1"/>
    </source>
</evidence>
<dbReference type="Pfam" id="PF03575">
    <property type="entry name" value="Peptidase_S51"/>
    <property type="match status" value="1"/>
</dbReference>
<keyword evidence="2" id="KW-0645">Protease</keyword>
<keyword evidence="6" id="KW-0732">Signal</keyword>
<name>A0ABD3M940_9STRA</name>
<proteinExistence type="inferred from homology"/>